<dbReference type="EMBL" id="PGOL01001893">
    <property type="protein sequence ID" value="PKI52836.1"/>
    <property type="molecule type" value="Genomic_DNA"/>
</dbReference>
<accession>A0A2I0JB17</accession>
<proteinExistence type="predicted"/>
<dbReference type="GeneID" id="116214105"/>
<keyword evidence="6" id="KW-1185">Reference proteome</keyword>
<dbReference type="InterPro" id="IPR018247">
    <property type="entry name" value="EF_Hand_1_Ca_BS"/>
</dbReference>
<comment type="caution">
    <text evidence="5">The sequence shown here is derived from an EMBL/GenBank/DDBJ whole genome shotgun (WGS) entry which is preliminary data.</text>
</comment>
<gene>
    <name evidence="5" type="ORF">CRG98_026784</name>
</gene>
<reference evidence="5 6" key="1">
    <citation type="submission" date="2017-11" db="EMBL/GenBank/DDBJ databases">
        <title>De-novo sequencing of pomegranate (Punica granatum L.) genome.</title>
        <authorList>
            <person name="Akparov Z."/>
            <person name="Amiraslanov A."/>
            <person name="Hajiyeva S."/>
            <person name="Abbasov M."/>
            <person name="Kaur K."/>
            <person name="Hamwieh A."/>
            <person name="Solovyev V."/>
            <person name="Salamov A."/>
            <person name="Braich B."/>
            <person name="Kosarev P."/>
            <person name="Mahmoud A."/>
            <person name="Hajiyev E."/>
            <person name="Babayeva S."/>
            <person name="Izzatullayeva V."/>
            <person name="Mammadov A."/>
            <person name="Mammadov A."/>
            <person name="Sharifova S."/>
            <person name="Ojaghi J."/>
            <person name="Eynullazada K."/>
            <person name="Bayramov B."/>
            <person name="Abdulazimova A."/>
            <person name="Shahmuradov I."/>
        </authorList>
    </citation>
    <scope>NUCLEOTIDE SEQUENCE [LARGE SCALE GENOMIC DNA]</scope>
    <source>
        <strain evidence="6">cv. AG2017</strain>
        <tissue evidence="5">Leaf</tissue>
    </source>
</reference>
<dbReference type="CDD" id="cd00051">
    <property type="entry name" value="EFh"/>
    <property type="match status" value="2"/>
</dbReference>
<name>A0A2I0JB17_PUNGR</name>
<evidence type="ECO:0000256" key="2">
    <source>
        <dbReference type="ARBA" id="ARBA00022723"/>
    </source>
</evidence>
<evidence type="ECO:0000256" key="4">
    <source>
        <dbReference type="ARBA" id="ARBA00022837"/>
    </source>
</evidence>
<dbReference type="Gene3D" id="1.10.238.10">
    <property type="entry name" value="EF-hand"/>
    <property type="match status" value="2"/>
</dbReference>
<dbReference type="Pfam" id="PF13499">
    <property type="entry name" value="EF-hand_7"/>
    <property type="match status" value="2"/>
</dbReference>
<dbReference type="GO" id="GO:0005509">
    <property type="term" value="F:calcium ion binding"/>
    <property type="evidence" value="ECO:0007669"/>
    <property type="project" value="InterPro"/>
</dbReference>
<dbReference type="SUPFAM" id="SSF47473">
    <property type="entry name" value="EF-hand"/>
    <property type="match status" value="1"/>
</dbReference>
<dbReference type="PANTHER" id="PTHR10891">
    <property type="entry name" value="EF-HAND CALCIUM-BINDING DOMAIN CONTAINING PROTEIN"/>
    <property type="match status" value="1"/>
</dbReference>
<keyword evidence="4" id="KW-0106">Calcium</keyword>
<organism evidence="5 6">
    <name type="scientific">Punica granatum</name>
    <name type="common">Pomegranate</name>
    <dbReference type="NCBI Taxonomy" id="22663"/>
    <lineage>
        <taxon>Eukaryota</taxon>
        <taxon>Viridiplantae</taxon>
        <taxon>Streptophyta</taxon>
        <taxon>Embryophyta</taxon>
        <taxon>Tracheophyta</taxon>
        <taxon>Spermatophyta</taxon>
        <taxon>Magnoliopsida</taxon>
        <taxon>eudicotyledons</taxon>
        <taxon>Gunneridae</taxon>
        <taxon>Pentapetalae</taxon>
        <taxon>rosids</taxon>
        <taxon>malvids</taxon>
        <taxon>Myrtales</taxon>
        <taxon>Lythraceae</taxon>
        <taxon>Punica</taxon>
    </lineage>
</organism>
<dbReference type="FunFam" id="1.10.238.10:FF:000089">
    <property type="entry name" value="calmodulin-like protein 3"/>
    <property type="match status" value="1"/>
</dbReference>
<dbReference type="GO" id="GO:0005737">
    <property type="term" value="C:cytoplasm"/>
    <property type="evidence" value="ECO:0007669"/>
    <property type="project" value="UniProtKB-ARBA"/>
</dbReference>
<evidence type="ECO:0000313" key="6">
    <source>
        <dbReference type="Proteomes" id="UP000233551"/>
    </source>
</evidence>
<keyword evidence="3" id="KW-0677">Repeat</keyword>
<dbReference type="STRING" id="22663.A0A2I0JB17"/>
<dbReference type="InterPro" id="IPR039647">
    <property type="entry name" value="EF_hand_pair_protein_CML-like"/>
</dbReference>
<comment type="function">
    <text evidence="1">Potential calcium sensor.</text>
</comment>
<dbReference type="AlphaFoldDB" id="A0A2I0JB17"/>
<evidence type="ECO:0000313" key="5">
    <source>
        <dbReference type="EMBL" id="PKI52836.1"/>
    </source>
</evidence>
<dbReference type="InterPro" id="IPR011992">
    <property type="entry name" value="EF-hand-dom_pair"/>
</dbReference>
<evidence type="ECO:0000256" key="1">
    <source>
        <dbReference type="ARBA" id="ARBA00003291"/>
    </source>
</evidence>
<evidence type="ECO:0000256" key="3">
    <source>
        <dbReference type="ARBA" id="ARBA00022737"/>
    </source>
</evidence>
<dbReference type="Proteomes" id="UP000233551">
    <property type="component" value="Unassembled WGS sequence"/>
</dbReference>
<dbReference type="InterPro" id="IPR002048">
    <property type="entry name" value="EF_hand_dom"/>
</dbReference>
<dbReference type="PROSITE" id="PS00018">
    <property type="entry name" value="EF_HAND_1"/>
    <property type="match status" value="3"/>
</dbReference>
<keyword evidence="2" id="KW-0479">Metal-binding</keyword>
<dbReference type="OrthoDB" id="26525at2759"/>
<sequence>MSATPATESAAGDGAKTNGNSASFHVQGMSDAELQKVFNQFDTNGDGKISAAELSQVLSAMGSVTSKEDIQRAMEEIDSDRDGYINLPEFAALCRSNSSGESDLRDAFNLYDQDRNGLISASELHLVLNRLNMGCSVEDCVRMIKSVDYDGDGNVNFAEFKKMMTAGSLSNGAAV</sequence>
<dbReference type="PROSITE" id="PS50222">
    <property type="entry name" value="EF_HAND_2"/>
    <property type="match status" value="4"/>
</dbReference>
<dbReference type="FunFam" id="1.10.238.10:FF:000275">
    <property type="entry name" value="Probable calcium-binding protein CML27"/>
    <property type="match status" value="1"/>
</dbReference>
<protein>
    <submittedName>
        <fullName evidence="5">Uncharacterized protein</fullName>
    </submittedName>
</protein>
<dbReference type="SMART" id="SM00054">
    <property type="entry name" value="EFh"/>
    <property type="match status" value="4"/>
</dbReference>